<organism evidence="2 3">
    <name type="scientific">Robertmurraya mangrovi</name>
    <dbReference type="NCBI Taxonomy" id="3098077"/>
    <lineage>
        <taxon>Bacteria</taxon>
        <taxon>Bacillati</taxon>
        <taxon>Bacillota</taxon>
        <taxon>Bacilli</taxon>
        <taxon>Bacillales</taxon>
        <taxon>Bacillaceae</taxon>
        <taxon>Robertmurraya</taxon>
    </lineage>
</organism>
<feature type="transmembrane region" description="Helical" evidence="1">
    <location>
        <begin position="67"/>
        <end position="89"/>
    </location>
</feature>
<accession>A0ABU5J2P5</accession>
<keyword evidence="1" id="KW-1133">Transmembrane helix</keyword>
<feature type="transmembrane region" description="Helical" evidence="1">
    <location>
        <begin position="12"/>
        <end position="33"/>
    </location>
</feature>
<dbReference type="Proteomes" id="UP001290455">
    <property type="component" value="Unassembled WGS sequence"/>
</dbReference>
<feature type="transmembrane region" description="Helical" evidence="1">
    <location>
        <begin position="39"/>
        <end position="60"/>
    </location>
</feature>
<comment type="caution">
    <text evidence="2">The sequence shown here is derived from an EMBL/GenBank/DDBJ whole genome shotgun (WGS) entry which is preliminary data.</text>
</comment>
<reference evidence="2 3" key="1">
    <citation type="submission" date="2023-11" db="EMBL/GenBank/DDBJ databases">
        <title>Bacillus jintuensis, isolated from a mudflat on the Beibu Gulf coast.</title>
        <authorList>
            <person name="Li M."/>
        </authorList>
    </citation>
    <scope>NUCLEOTIDE SEQUENCE [LARGE SCALE GENOMIC DNA]</scope>
    <source>
        <strain evidence="2 3">31A1R</strain>
    </source>
</reference>
<dbReference type="EMBL" id="JAXOFX010000015">
    <property type="protein sequence ID" value="MDZ5473697.1"/>
    <property type="molecule type" value="Genomic_DNA"/>
</dbReference>
<proteinExistence type="predicted"/>
<evidence type="ECO:0000256" key="1">
    <source>
        <dbReference type="SAM" id="Phobius"/>
    </source>
</evidence>
<evidence type="ECO:0008006" key="4">
    <source>
        <dbReference type="Google" id="ProtNLM"/>
    </source>
</evidence>
<evidence type="ECO:0000313" key="2">
    <source>
        <dbReference type="EMBL" id="MDZ5473697.1"/>
    </source>
</evidence>
<protein>
    <recommendedName>
        <fullName evidence="4">Cytochrome C and Quinol oxidase polypeptide I</fullName>
    </recommendedName>
</protein>
<evidence type="ECO:0000313" key="3">
    <source>
        <dbReference type="Proteomes" id="UP001290455"/>
    </source>
</evidence>
<keyword evidence="1" id="KW-0472">Membrane</keyword>
<name>A0ABU5J2P5_9BACI</name>
<sequence>MNRTKILLRFSALYAVIGAFMGSHMAGSGSYMFRAIHAHILVVGWLSLFSFAIFYAVFAIPKHSKLAIFHVWTAIIGSFGLTTGMWMYNLKVDFAPETFSMVFYIVGGSTLLISFIVFGLMAVVFGKHFVDKQS</sequence>
<gene>
    <name evidence="2" type="ORF">SM124_18425</name>
</gene>
<keyword evidence="3" id="KW-1185">Reference proteome</keyword>
<dbReference type="RefSeq" id="WP_322447989.1">
    <property type="nucleotide sequence ID" value="NZ_JAXOFX010000015.1"/>
</dbReference>
<feature type="transmembrane region" description="Helical" evidence="1">
    <location>
        <begin position="101"/>
        <end position="125"/>
    </location>
</feature>
<keyword evidence="1" id="KW-0812">Transmembrane</keyword>